<sequence>MSESSHDRAHEICGDGWRGFRRRGWFSARSAEGGVVLSHVDLERYFSQSHDCRNRTSKDQRRAETNGRGTAPIGSRCRGLSRACFFSRTVASGRGFGMSWTQAELRLRTLITDRERLKLSLIGVCKPERKQEQFRVLSPGFGVYRADNVLKKNGFPFLQALWPPLSLSPEVGSLSLFSLGLRPSLHLLDCRNRTSKDQRRAETNGRGTAPIGSRCRGLSRACFFSRTVASGRGFGLSWTQAELRLRTLITDRERLKLSLIGVC</sequence>
<organism evidence="2 3">
    <name type="scientific">Brassica cretica</name>
    <name type="common">Mustard</name>
    <dbReference type="NCBI Taxonomy" id="69181"/>
    <lineage>
        <taxon>Eukaryota</taxon>
        <taxon>Viridiplantae</taxon>
        <taxon>Streptophyta</taxon>
        <taxon>Embryophyta</taxon>
        <taxon>Tracheophyta</taxon>
        <taxon>Spermatophyta</taxon>
        <taxon>Magnoliopsida</taxon>
        <taxon>eudicotyledons</taxon>
        <taxon>Gunneridae</taxon>
        <taxon>Pentapetalae</taxon>
        <taxon>rosids</taxon>
        <taxon>malvids</taxon>
        <taxon>Brassicales</taxon>
        <taxon>Brassicaceae</taxon>
        <taxon>Brassiceae</taxon>
        <taxon>Brassica</taxon>
    </lineage>
</organism>
<evidence type="ECO:0000313" key="3">
    <source>
        <dbReference type="Proteomes" id="UP000266723"/>
    </source>
</evidence>
<dbReference type="Proteomes" id="UP000266723">
    <property type="component" value="Unassembled WGS sequence"/>
</dbReference>
<protein>
    <submittedName>
        <fullName evidence="2">Uncharacterized protein</fullName>
    </submittedName>
</protein>
<accession>A0ABQ7APA0</accession>
<evidence type="ECO:0000313" key="2">
    <source>
        <dbReference type="EMBL" id="KAF3515873.1"/>
    </source>
</evidence>
<name>A0ABQ7APA0_BRACR</name>
<reference evidence="2 3" key="1">
    <citation type="journal article" date="2020" name="BMC Genomics">
        <title>Intraspecific diversification of the crop wild relative Brassica cretica Lam. using demographic model selection.</title>
        <authorList>
            <person name="Kioukis A."/>
            <person name="Michalopoulou V.A."/>
            <person name="Briers L."/>
            <person name="Pirintsos S."/>
            <person name="Studholme D.J."/>
            <person name="Pavlidis P."/>
            <person name="Sarris P.F."/>
        </authorList>
    </citation>
    <scope>NUCLEOTIDE SEQUENCE [LARGE SCALE GENOMIC DNA]</scope>
    <source>
        <strain evidence="3">cv. PFS-1207/04</strain>
    </source>
</reference>
<proteinExistence type="predicted"/>
<evidence type="ECO:0000256" key="1">
    <source>
        <dbReference type="SAM" id="MobiDB-lite"/>
    </source>
</evidence>
<feature type="compositionally biased region" description="Basic and acidic residues" evidence="1">
    <location>
        <begin position="53"/>
        <end position="65"/>
    </location>
</feature>
<feature type="region of interest" description="Disordered" evidence="1">
    <location>
        <begin position="53"/>
        <end position="72"/>
    </location>
</feature>
<dbReference type="EMBL" id="QGKV02001556">
    <property type="protein sequence ID" value="KAF3515873.1"/>
    <property type="molecule type" value="Genomic_DNA"/>
</dbReference>
<comment type="caution">
    <text evidence="2">The sequence shown here is derived from an EMBL/GenBank/DDBJ whole genome shotgun (WGS) entry which is preliminary data.</text>
</comment>
<gene>
    <name evidence="2" type="ORF">DY000_02058712</name>
</gene>
<keyword evidence="3" id="KW-1185">Reference proteome</keyword>